<evidence type="ECO:0000313" key="8">
    <source>
        <dbReference type="Proteomes" id="UP000034917"/>
    </source>
</evidence>
<sequence length="389" mass="43788">MKLSQRVKSISFSLSASINSKVRAMKKQGIDIISLSSDEPEFDTAFHIKEAAKRAIDEGYTKYTTPSGIKELKSAICAKLRRDNWLDYEIENILVSNGTNHSIFNTIMFLVNPGDEVIIPVPYWPSYKEIVAIVGGKSVFLRANNFRIDSQTLQKSITPQTKLLILNSPNNPSGVVYDEKELKQIASVCIKNNLMVLSDEGYEILTYEKKHISIASINEKIKKLTIVINGVSNTYAMTGFRIGYAAADKELISAARRLQDHSTSNTSSISQRAAIAALEGPQDDTPKIVKDYRRKRDFMVERANRIKGVYANRPDGTFYVFANIADFYNDEIKGSLDFSQQLLDEAYVAVVPGIVFGDDRFIRLSYTTGMANIQRGLERMEKFCEKIRK</sequence>
<dbReference type="AlphaFoldDB" id="A0A0G0JAN8"/>
<protein>
    <submittedName>
        <fullName evidence="7">PLP-dependent aminotransferase</fullName>
    </submittedName>
</protein>
<dbReference type="PANTHER" id="PTHR46383">
    <property type="entry name" value="ASPARTATE AMINOTRANSFERASE"/>
    <property type="match status" value="1"/>
</dbReference>
<dbReference type="InterPro" id="IPR015422">
    <property type="entry name" value="PyrdxlP-dep_Trfase_small"/>
</dbReference>
<dbReference type="Pfam" id="PF00155">
    <property type="entry name" value="Aminotran_1_2"/>
    <property type="match status" value="1"/>
</dbReference>
<dbReference type="GO" id="GO:0030170">
    <property type="term" value="F:pyridoxal phosphate binding"/>
    <property type="evidence" value="ECO:0007669"/>
    <property type="project" value="InterPro"/>
</dbReference>
<dbReference type="EMBL" id="LBSV01000009">
    <property type="protein sequence ID" value="KKQ25316.1"/>
    <property type="molecule type" value="Genomic_DNA"/>
</dbReference>
<evidence type="ECO:0000256" key="1">
    <source>
        <dbReference type="ARBA" id="ARBA00001933"/>
    </source>
</evidence>
<evidence type="ECO:0000256" key="4">
    <source>
        <dbReference type="ARBA" id="ARBA00022679"/>
    </source>
</evidence>
<dbReference type="InterPro" id="IPR015424">
    <property type="entry name" value="PyrdxlP-dep_Trfase"/>
</dbReference>
<dbReference type="InterPro" id="IPR004839">
    <property type="entry name" value="Aminotransferase_I/II_large"/>
</dbReference>
<evidence type="ECO:0000313" key="7">
    <source>
        <dbReference type="EMBL" id="KKQ25316.1"/>
    </source>
</evidence>
<keyword evidence="5" id="KW-0663">Pyridoxal phosphate</keyword>
<reference evidence="7 8" key="1">
    <citation type="journal article" date="2015" name="Nature">
        <title>rRNA introns, odd ribosomes, and small enigmatic genomes across a large radiation of phyla.</title>
        <authorList>
            <person name="Brown C.T."/>
            <person name="Hug L.A."/>
            <person name="Thomas B.C."/>
            <person name="Sharon I."/>
            <person name="Castelle C.J."/>
            <person name="Singh A."/>
            <person name="Wilkins M.J."/>
            <person name="Williams K.H."/>
            <person name="Banfield J.F."/>
        </authorList>
    </citation>
    <scope>NUCLEOTIDE SEQUENCE [LARGE SCALE GENOMIC DNA]</scope>
</reference>
<dbReference type="CDD" id="cd00609">
    <property type="entry name" value="AAT_like"/>
    <property type="match status" value="1"/>
</dbReference>
<feature type="domain" description="Aminotransferase class I/classII large" evidence="6">
    <location>
        <begin position="31"/>
        <end position="379"/>
    </location>
</feature>
<accession>A0A0G0JAN8</accession>
<dbReference type="InterPro" id="IPR050596">
    <property type="entry name" value="AspAT/PAT-like"/>
</dbReference>
<organism evidence="7 8">
    <name type="scientific">Candidatus Roizmanbacteria bacterium GW2011_GWC2_37_13</name>
    <dbReference type="NCBI Taxonomy" id="1618486"/>
    <lineage>
        <taxon>Bacteria</taxon>
        <taxon>Candidatus Roizmaniibacteriota</taxon>
    </lineage>
</organism>
<dbReference type="GO" id="GO:0008483">
    <property type="term" value="F:transaminase activity"/>
    <property type="evidence" value="ECO:0007669"/>
    <property type="project" value="UniProtKB-KW"/>
</dbReference>
<dbReference type="Gene3D" id="3.90.1150.10">
    <property type="entry name" value="Aspartate Aminotransferase, domain 1"/>
    <property type="match status" value="1"/>
</dbReference>
<dbReference type="Proteomes" id="UP000034917">
    <property type="component" value="Unassembled WGS sequence"/>
</dbReference>
<keyword evidence="3 7" id="KW-0032">Aminotransferase</keyword>
<name>A0A0G0JAN8_9BACT</name>
<dbReference type="PANTHER" id="PTHR46383:SF1">
    <property type="entry name" value="ASPARTATE AMINOTRANSFERASE"/>
    <property type="match status" value="1"/>
</dbReference>
<evidence type="ECO:0000256" key="5">
    <source>
        <dbReference type="ARBA" id="ARBA00022898"/>
    </source>
</evidence>
<dbReference type="FunFam" id="3.40.640.10:FF:000033">
    <property type="entry name" value="Aspartate aminotransferase"/>
    <property type="match status" value="1"/>
</dbReference>
<dbReference type="GO" id="GO:0006520">
    <property type="term" value="P:amino acid metabolic process"/>
    <property type="evidence" value="ECO:0007669"/>
    <property type="project" value="InterPro"/>
</dbReference>
<comment type="cofactor">
    <cofactor evidence="1">
        <name>pyridoxal 5'-phosphate</name>
        <dbReference type="ChEBI" id="CHEBI:597326"/>
    </cofactor>
</comment>
<evidence type="ECO:0000259" key="6">
    <source>
        <dbReference type="Pfam" id="PF00155"/>
    </source>
</evidence>
<evidence type="ECO:0000256" key="2">
    <source>
        <dbReference type="ARBA" id="ARBA00007441"/>
    </source>
</evidence>
<proteinExistence type="inferred from homology"/>
<gene>
    <name evidence="7" type="ORF">US40_C0009G0022</name>
</gene>
<comment type="similarity">
    <text evidence="2">Belongs to the class-I pyridoxal-phosphate-dependent aminotransferase family.</text>
</comment>
<evidence type="ECO:0000256" key="3">
    <source>
        <dbReference type="ARBA" id="ARBA00022576"/>
    </source>
</evidence>
<keyword evidence="4 7" id="KW-0808">Transferase</keyword>
<dbReference type="PATRIC" id="fig|1618486.3.peg.719"/>
<comment type="caution">
    <text evidence="7">The sequence shown here is derived from an EMBL/GenBank/DDBJ whole genome shotgun (WGS) entry which is preliminary data.</text>
</comment>
<dbReference type="InterPro" id="IPR015421">
    <property type="entry name" value="PyrdxlP-dep_Trfase_major"/>
</dbReference>
<dbReference type="SUPFAM" id="SSF53383">
    <property type="entry name" value="PLP-dependent transferases"/>
    <property type="match status" value="1"/>
</dbReference>
<dbReference type="Gene3D" id="3.40.640.10">
    <property type="entry name" value="Type I PLP-dependent aspartate aminotransferase-like (Major domain)"/>
    <property type="match status" value="1"/>
</dbReference>